<comment type="caution">
    <text evidence="2">The sequence shown here is derived from an EMBL/GenBank/DDBJ whole genome shotgun (WGS) entry which is preliminary data.</text>
</comment>
<evidence type="ECO:0000256" key="1">
    <source>
        <dbReference type="SAM" id="MobiDB-lite"/>
    </source>
</evidence>
<accession>A0A4Y9R1J5</accession>
<sequence length="349" mass="37597">MPSSWCAVCCARASSWRSSDYPAGLVSVDGPFGDGGWQPCSDRSRQRGDPLTGTGSRGMQWFLIEISGPWGSRAFLDPPFDTTLGRALIQRIEGAGMRPLAIRRTGRRREQTSWSWASVDSRPGHESVRWGSVDNPEELLDVPLDGSTGEASDRPIFAVCAHARHDQCCAVRGRQVVTTLAAAFPEETWECSHLGGDRFAGTLVMLPHGLYYGNADDGDAVRIAEAYLDGRVVEEHYRGRSSLSHPVQAAQHYARLALGDEGIEAYPPLSERETTTPEGGSGWTVSLGTDAGPVTVELAESASDPLLSTCSATRQLRVRQYELAGLTGPAAIPARGSSRSLRAERSDGP</sequence>
<dbReference type="SUPFAM" id="SSF52833">
    <property type="entry name" value="Thioredoxin-like"/>
    <property type="match status" value="1"/>
</dbReference>
<organism evidence="2 3">
    <name type="scientific">Orlajensenia leifsoniae</name>
    <dbReference type="NCBI Taxonomy" id="2561933"/>
    <lineage>
        <taxon>Bacteria</taxon>
        <taxon>Bacillati</taxon>
        <taxon>Actinomycetota</taxon>
        <taxon>Actinomycetes</taxon>
        <taxon>Micrococcales</taxon>
        <taxon>Microbacteriaceae</taxon>
        <taxon>Orlajensenia</taxon>
    </lineage>
</organism>
<dbReference type="Proteomes" id="UP000298127">
    <property type="component" value="Unassembled WGS sequence"/>
</dbReference>
<proteinExistence type="predicted"/>
<keyword evidence="3" id="KW-1185">Reference proteome</keyword>
<dbReference type="InterPro" id="IPR036249">
    <property type="entry name" value="Thioredoxin-like_sf"/>
</dbReference>
<dbReference type="Gene3D" id="3.40.30.10">
    <property type="entry name" value="Glutaredoxin"/>
    <property type="match status" value="1"/>
</dbReference>
<evidence type="ECO:0000313" key="3">
    <source>
        <dbReference type="Proteomes" id="UP000298127"/>
    </source>
</evidence>
<dbReference type="AlphaFoldDB" id="A0A4Y9R1J5"/>
<gene>
    <name evidence="2" type="ORF">E4M00_09990</name>
</gene>
<dbReference type="Pfam" id="PF06999">
    <property type="entry name" value="Suc_Fer-like"/>
    <property type="match status" value="1"/>
</dbReference>
<feature type="region of interest" description="Disordered" evidence="1">
    <location>
        <begin position="327"/>
        <end position="349"/>
    </location>
</feature>
<dbReference type="EMBL" id="SPQZ01000003">
    <property type="protein sequence ID" value="TFV98327.1"/>
    <property type="molecule type" value="Genomic_DNA"/>
</dbReference>
<evidence type="ECO:0000313" key="2">
    <source>
        <dbReference type="EMBL" id="TFV98327.1"/>
    </source>
</evidence>
<name>A0A4Y9R1J5_9MICO</name>
<reference evidence="2 3" key="1">
    <citation type="journal article" date="2018" name="J. Microbiol.">
        <title>Leifsonia flava sp. nov., a novel actinobacterium isolated from the rhizosphere of Aquilegia viridiflora.</title>
        <authorList>
            <person name="Cai Y."/>
            <person name="Tao W.Z."/>
            <person name="Ma Y.J."/>
            <person name="Cheng J."/>
            <person name="Zhang M.Y."/>
            <person name="Zhang Y.X."/>
        </authorList>
    </citation>
    <scope>NUCLEOTIDE SEQUENCE [LARGE SCALE GENOMIC DNA]</scope>
    <source>
        <strain evidence="2 3">SYP-B2174</strain>
    </source>
</reference>
<dbReference type="CDD" id="cd03062">
    <property type="entry name" value="TRX_Fd_Sucrase"/>
    <property type="match status" value="1"/>
</dbReference>
<protein>
    <submittedName>
        <fullName evidence="2">Sucrase ferredoxin</fullName>
    </submittedName>
</protein>
<dbReference type="InterPro" id="IPR009737">
    <property type="entry name" value="Aim32/Apd1-like"/>
</dbReference>